<protein>
    <submittedName>
        <fullName evidence="1">Uncharacterized protein</fullName>
    </submittedName>
</protein>
<name>D9PNM6_ZYMMO</name>
<organism evidence="1 2">
    <name type="scientific">Zymomonas mobilis subsp. mobilis (strain ATCC 31821 / ZM4 / CP4)</name>
    <dbReference type="NCBI Taxonomy" id="264203"/>
    <lineage>
        <taxon>Bacteria</taxon>
        <taxon>Pseudomonadati</taxon>
        <taxon>Pseudomonadota</taxon>
        <taxon>Alphaproteobacteria</taxon>
        <taxon>Sphingomonadales</taxon>
        <taxon>Zymomonadaceae</taxon>
        <taxon>Zymomonas</taxon>
    </lineage>
</organism>
<evidence type="ECO:0000313" key="2">
    <source>
        <dbReference type="Proteomes" id="UP000001173"/>
    </source>
</evidence>
<dbReference type="AlphaFoldDB" id="D9PNM6"/>
<dbReference type="STRING" id="264203.ZMO2013"/>
<reference evidence="1 2" key="1">
    <citation type="journal article" date="2005" name="Nat. Biotechnol.">
        <title>The genome sequence of the ethanologenic bacterium Zymomonas mobilis ZM4.</title>
        <authorList>
            <person name="Seo J.S."/>
            <person name="Chong H."/>
            <person name="Park H.S."/>
            <person name="Yoon K.O."/>
            <person name="Jung C."/>
            <person name="Kim J.J."/>
            <person name="Hong J.H."/>
            <person name="Kim H."/>
            <person name="Kim J.H."/>
            <person name="Kil J.I."/>
            <person name="Park C.J."/>
            <person name="Oh H.M."/>
            <person name="Lee J.S."/>
            <person name="Jin S.J."/>
            <person name="Um H.W."/>
            <person name="Lee H.J."/>
            <person name="Oh S.J."/>
            <person name="Kim J.Y."/>
            <person name="Kang H.L."/>
            <person name="Lee S.Y."/>
            <person name="Lee K.J."/>
            <person name="Kang H.S."/>
        </authorList>
    </citation>
    <scope>NUCLEOTIDE SEQUENCE [LARGE SCALE GENOMIC DNA]</scope>
    <source>
        <strain evidence="2">ATCC 31821 / ZM4 / CP4</strain>
    </source>
</reference>
<reference evidence="1 2" key="2">
    <citation type="journal article" date="2009" name="Nat. Biotechnol.">
        <title>Improved genome annotation for Zymomonas mobilis.</title>
        <authorList>
            <person name="Yang S."/>
            <person name="Pappas K.M."/>
            <person name="Hauser L.J."/>
            <person name="Land M.L."/>
            <person name="Chen G.L."/>
            <person name="Hurst G.B."/>
            <person name="Pan C."/>
            <person name="Kouvelis V.N."/>
            <person name="Typas M.A."/>
            <person name="Pelletier D.A."/>
            <person name="Klingeman D.M."/>
            <person name="Chang Y.J."/>
            <person name="Samatova N.F."/>
            <person name="Brown S.D."/>
        </authorList>
    </citation>
    <scope>NUCLEOTIDE SEQUENCE [LARGE SCALE GENOMIC DNA]</scope>
    <source>
        <strain evidence="2">ATCC 31821 / ZM4 / CP4</strain>
    </source>
</reference>
<sequence>MLFIDKPAFVFSVPQKRTKETADGFACVQIFFGLSYFSGKCKTPVLSEVKG</sequence>
<gene>
    <name evidence="1" type="ordered locus">ZMO2013</name>
</gene>
<evidence type="ECO:0000313" key="1">
    <source>
        <dbReference type="EMBL" id="ADK75092.1"/>
    </source>
</evidence>
<dbReference type="Proteomes" id="UP000001173">
    <property type="component" value="Chromosome"/>
</dbReference>
<dbReference type="EMBL" id="AE008692">
    <property type="protein sequence ID" value="ADK75092.1"/>
    <property type="molecule type" value="Genomic_DNA"/>
</dbReference>
<accession>D9PNM6</accession>
<proteinExistence type="predicted"/>
<dbReference type="KEGG" id="zmo:ZMO2013"/>
<dbReference type="HOGENOM" id="CLU_3105610_0_0_5"/>
<keyword evidence="2" id="KW-1185">Reference proteome</keyword>